<name>A0AAV4P4J2_9ARAC</name>
<sequence length="114" mass="12992">MISTAVAISRLLTDISPKLRQKYYGSWTSLRVGVLPLYTHSPRCQRTCLQFHLRVATSTLSKTDSFFCFPSSNNEHFPQLMPLLAVLSQLTRCSSYTTFFYDFPLQLMSSIIGD</sequence>
<organism evidence="1 2">
    <name type="scientific">Caerostris darwini</name>
    <dbReference type="NCBI Taxonomy" id="1538125"/>
    <lineage>
        <taxon>Eukaryota</taxon>
        <taxon>Metazoa</taxon>
        <taxon>Ecdysozoa</taxon>
        <taxon>Arthropoda</taxon>
        <taxon>Chelicerata</taxon>
        <taxon>Arachnida</taxon>
        <taxon>Araneae</taxon>
        <taxon>Araneomorphae</taxon>
        <taxon>Entelegynae</taxon>
        <taxon>Araneoidea</taxon>
        <taxon>Araneidae</taxon>
        <taxon>Caerostris</taxon>
    </lineage>
</organism>
<protein>
    <submittedName>
        <fullName evidence="1">Uncharacterized protein</fullName>
    </submittedName>
</protein>
<evidence type="ECO:0000313" key="2">
    <source>
        <dbReference type="Proteomes" id="UP001054837"/>
    </source>
</evidence>
<evidence type="ECO:0000313" key="1">
    <source>
        <dbReference type="EMBL" id="GIX91116.1"/>
    </source>
</evidence>
<reference evidence="1 2" key="1">
    <citation type="submission" date="2021-06" db="EMBL/GenBank/DDBJ databases">
        <title>Caerostris darwini draft genome.</title>
        <authorList>
            <person name="Kono N."/>
            <person name="Arakawa K."/>
        </authorList>
    </citation>
    <scope>NUCLEOTIDE SEQUENCE [LARGE SCALE GENOMIC DNA]</scope>
</reference>
<accession>A0AAV4P4J2</accession>
<proteinExistence type="predicted"/>
<dbReference type="EMBL" id="BPLQ01002298">
    <property type="protein sequence ID" value="GIX91116.1"/>
    <property type="molecule type" value="Genomic_DNA"/>
</dbReference>
<gene>
    <name evidence="1" type="ORF">CDAR_410671</name>
</gene>
<comment type="caution">
    <text evidence="1">The sequence shown here is derived from an EMBL/GenBank/DDBJ whole genome shotgun (WGS) entry which is preliminary data.</text>
</comment>
<dbReference type="Proteomes" id="UP001054837">
    <property type="component" value="Unassembled WGS sequence"/>
</dbReference>
<dbReference type="AlphaFoldDB" id="A0AAV4P4J2"/>
<keyword evidence="2" id="KW-1185">Reference proteome</keyword>